<gene>
    <name evidence="2" type="ORF">SCHPADRAFT_944943</name>
</gene>
<reference evidence="2 3" key="1">
    <citation type="submission" date="2015-04" db="EMBL/GenBank/DDBJ databases">
        <title>Complete genome sequence of Schizopora paradoxa KUC8140, a cosmopolitan wood degrader in East Asia.</title>
        <authorList>
            <consortium name="DOE Joint Genome Institute"/>
            <person name="Min B."/>
            <person name="Park H."/>
            <person name="Jang Y."/>
            <person name="Kim J.-J."/>
            <person name="Kim K.H."/>
            <person name="Pangilinan J."/>
            <person name="Lipzen A."/>
            <person name="Riley R."/>
            <person name="Grigoriev I.V."/>
            <person name="Spatafora J.W."/>
            <person name="Choi I.-G."/>
        </authorList>
    </citation>
    <scope>NUCLEOTIDE SEQUENCE [LARGE SCALE GENOMIC DNA]</scope>
    <source>
        <strain evidence="2 3">KUC8140</strain>
    </source>
</reference>
<dbReference type="InParanoid" id="A0A0H2RE68"/>
<feature type="region of interest" description="Disordered" evidence="1">
    <location>
        <begin position="21"/>
        <end position="115"/>
    </location>
</feature>
<organism evidence="2 3">
    <name type="scientific">Schizopora paradoxa</name>
    <dbReference type="NCBI Taxonomy" id="27342"/>
    <lineage>
        <taxon>Eukaryota</taxon>
        <taxon>Fungi</taxon>
        <taxon>Dikarya</taxon>
        <taxon>Basidiomycota</taxon>
        <taxon>Agaricomycotina</taxon>
        <taxon>Agaricomycetes</taxon>
        <taxon>Hymenochaetales</taxon>
        <taxon>Schizoporaceae</taxon>
        <taxon>Schizopora</taxon>
    </lineage>
</organism>
<keyword evidence="3" id="KW-1185">Reference proteome</keyword>
<accession>A0A0H2RE68</accession>
<proteinExistence type="predicted"/>
<dbReference type="OrthoDB" id="2570975at2759"/>
<dbReference type="EMBL" id="KQ086118">
    <property type="protein sequence ID" value="KLO07828.1"/>
    <property type="molecule type" value="Genomic_DNA"/>
</dbReference>
<feature type="compositionally biased region" description="Basic residues" evidence="1">
    <location>
        <begin position="65"/>
        <end position="78"/>
    </location>
</feature>
<evidence type="ECO:0000313" key="3">
    <source>
        <dbReference type="Proteomes" id="UP000053477"/>
    </source>
</evidence>
<dbReference type="Proteomes" id="UP000053477">
    <property type="component" value="Unassembled WGS sequence"/>
</dbReference>
<dbReference type="AlphaFoldDB" id="A0A0H2RE68"/>
<name>A0A0H2RE68_9AGAM</name>
<feature type="compositionally biased region" description="Low complexity" evidence="1">
    <location>
        <begin position="40"/>
        <end position="49"/>
    </location>
</feature>
<evidence type="ECO:0000256" key="1">
    <source>
        <dbReference type="SAM" id="MobiDB-lite"/>
    </source>
</evidence>
<protein>
    <submittedName>
        <fullName evidence="2">Uncharacterized protein</fullName>
    </submittedName>
</protein>
<sequence length="426" mass="47116">MVLNRVASNFVQLRSRAIRNGSMNENEDSSAKLGTRDMKSATTRSATTESTRERRARLSGGLKGKQQRVRESKRRHNYTSRLHTLLTRTSSEATAGSASTSLSQSNNGQQRNEAHADVEMAPADTRAHEPKPPSFIALQFKPRLNKPVFNEVSEAQLGPNLEGVPAAYVRDILEIEGQEHRTALAKSNIIGFYGQDKKDPRLPEKVIVEHPESITRPPSHALALHSDPVPPNTTRNVSVQLGHSLVLAAHCSNLRPLPPTSEVDDSVVHEDARGRFVRYKVDIVPLRVPSVELFPILVSYLCTLDEQWLLNLLLGIPAPPSHPPEPVQLPTPVASPPHLNKIADSEKISYLTQEIRTASVQLAILHANDWRVIMVKAHKVWNLYRNAIALGVNETGLWSTMQTAWSILLLAMDIVSKSGRTQATAN</sequence>
<evidence type="ECO:0000313" key="2">
    <source>
        <dbReference type="EMBL" id="KLO07828.1"/>
    </source>
</evidence>
<feature type="compositionally biased region" description="Low complexity" evidence="1">
    <location>
        <begin position="79"/>
        <end position="105"/>
    </location>
</feature>